<evidence type="ECO:0000256" key="6">
    <source>
        <dbReference type="ARBA" id="ARBA00023125"/>
    </source>
</evidence>
<evidence type="ECO:0000256" key="3">
    <source>
        <dbReference type="ARBA" id="ARBA00022553"/>
    </source>
</evidence>
<dbReference type="InterPro" id="IPR009057">
    <property type="entry name" value="Homeodomain-like_sf"/>
</dbReference>
<organism evidence="11 12">
    <name type="scientific">Pelosinus propionicus DSM 13327</name>
    <dbReference type="NCBI Taxonomy" id="1123291"/>
    <lineage>
        <taxon>Bacteria</taxon>
        <taxon>Bacillati</taxon>
        <taxon>Bacillota</taxon>
        <taxon>Negativicutes</taxon>
        <taxon>Selenomonadales</taxon>
        <taxon>Sporomusaceae</taxon>
        <taxon>Pelosinus</taxon>
    </lineage>
</organism>
<dbReference type="GO" id="GO:0000160">
    <property type="term" value="P:phosphorelay signal transduction system"/>
    <property type="evidence" value="ECO:0007669"/>
    <property type="project" value="UniProtKB-KW"/>
</dbReference>
<evidence type="ECO:0000259" key="9">
    <source>
        <dbReference type="PROSITE" id="PS01124"/>
    </source>
</evidence>
<dbReference type="PROSITE" id="PS01124">
    <property type="entry name" value="HTH_ARAC_FAMILY_2"/>
    <property type="match status" value="1"/>
</dbReference>
<evidence type="ECO:0000259" key="10">
    <source>
        <dbReference type="PROSITE" id="PS50110"/>
    </source>
</evidence>
<feature type="domain" description="Response regulatory" evidence="10">
    <location>
        <begin position="3"/>
        <end position="120"/>
    </location>
</feature>
<dbReference type="Gene3D" id="1.10.10.60">
    <property type="entry name" value="Homeodomain-like"/>
    <property type="match status" value="2"/>
</dbReference>
<dbReference type="Gene3D" id="3.40.50.2300">
    <property type="match status" value="1"/>
</dbReference>
<dbReference type="InterPro" id="IPR001789">
    <property type="entry name" value="Sig_transdc_resp-reg_receiver"/>
</dbReference>
<dbReference type="OrthoDB" id="324626at2"/>
<dbReference type="InterPro" id="IPR018062">
    <property type="entry name" value="HTH_AraC-typ_CS"/>
</dbReference>
<dbReference type="GO" id="GO:0005737">
    <property type="term" value="C:cytoplasm"/>
    <property type="evidence" value="ECO:0007669"/>
    <property type="project" value="UniProtKB-SubCell"/>
</dbReference>
<proteinExistence type="predicted"/>
<dbReference type="RefSeq" id="WP_090934127.1">
    <property type="nucleotide sequence ID" value="NZ_FOTS01000009.1"/>
</dbReference>
<dbReference type="InterPro" id="IPR018060">
    <property type="entry name" value="HTH_AraC"/>
</dbReference>
<evidence type="ECO:0000313" key="12">
    <source>
        <dbReference type="Proteomes" id="UP000199520"/>
    </source>
</evidence>
<evidence type="ECO:0000256" key="4">
    <source>
        <dbReference type="ARBA" id="ARBA00023012"/>
    </source>
</evidence>
<accession>A0A1I4IRA6</accession>
<dbReference type="PANTHER" id="PTHR42713">
    <property type="entry name" value="HISTIDINE KINASE-RELATED"/>
    <property type="match status" value="1"/>
</dbReference>
<dbReference type="InterPro" id="IPR011006">
    <property type="entry name" value="CheY-like_superfamily"/>
</dbReference>
<keyword evidence="7" id="KW-0804">Transcription</keyword>
<dbReference type="EMBL" id="FOTS01000009">
    <property type="protein sequence ID" value="SFL56892.1"/>
    <property type="molecule type" value="Genomic_DNA"/>
</dbReference>
<dbReference type="Proteomes" id="UP000199520">
    <property type="component" value="Unassembled WGS sequence"/>
</dbReference>
<feature type="modified residue" description="4-aspartylphosphate" evidence="8">
    <location>
        <position position="55"/>
    </location>
</feature>
<dbReference type="AlphaFoldDB" id="A0A1I4IRA6"/>
<feature type="domain" description="HTH araC/xylS-type" evidence="9">
    <location>
        <begin position="306"/>
        <end position="399"/>
    </location>
</feature>
<dbReference type="InterPro" id="IPR020449">
    <property type="entry name" value="Tscrpt_reg_AraC-type_HTH"/>
</dbReference>
<dbReference type="SMART" id="SM00342">
    <property type="entry name" value="HTH_ARAC"/>
    <property type="match status" value="1"/>
</dbReference>
<dbReference type="CDD" id="cd17536">
    <property type="entry name" value="REC_YesN-like"/>
    <property type="match status" value="1"/>
</dbReference>
<protein>
    <submittedName>
        <fullName evidence="11">Two component transcriptional regulator, AraC family</fullName>
    </submittedName>
</protein>
<evidence type="ECO:0000256" key="1">
    <source>
        <dbReference type="ARBA" id="ARBA00004496"/>
    </source>
</evidence>
<dbReference type="InterPro" id="IPR051552">
    <property type="entry name" value="HptR"/>
</dbReference>
<dbReference type="SUPFAM" id="SSF52172">
    <property type="entry name" value="CheY-like"/>
    <property type="match status" value="1"/>
</dbReference>
<keyword evidence="6" id="KW-0238">DNA-binding</keyword>
<dbReference type="PROSITE" id="PS00041">
    <property type="entry name" value="HTH_ARAC_FAMILY_1"/>
    <property type="match status" value="1"/>
</dbReference>
<reference evidence="12" key="1">
    <citation type="submission" date="2016-10" db="EMBL/GenBank/DDBJ databases">
        <authorList>
            <person name="Varghese N."/>
            <person name="Submissions S."/>
        </authorList>
    </citation>
    <scope>NUCLEOTIDE SEQUENCE [LARGE SCALE GENOMIC DNA]</scope>
    <source>
        <strain evidence="12">DSM 13327</strain>
    </source>
</reference>
<evidence type="ECO:0000256" key="8">
    <source>
        <dbReference type="PROSITE-ProRule" id="PRU00169"/>
    </source>
</evidence>
<keyword evidence="3 8" id="KW-0597">Phosphoprotein</keyword>
<dbReference type="PROSITE" id="PS50110">
    <property type="entry name" value="RESPONSE_REGULATORY"/>
    <property type="match status" value="1"/>
</dbReference>
<keyword evidence="12" id="KW-1185">Reference proteome</keyword>
<name>A0A1I4IRA6_9FIRM</name>
<dbReference type="Pfam" id="PF12833">
    <property type="entry name" value="HTH_18"/>
    <property type="match status" value="1"/>
</dbReference>
<sequence>MLKVVIIDDEPKIRRGLKSLVEKARLDLEVVGEAEDGEMALEMARKTLPDILLVDICMPFLNGLQFIEQINCILQDCIIIVITGHDEFSYAHKAIKLQVFDYLLKPVFEEQLENVLKRAKQQLLNSRLQNHYLNWTNQETKKHLPLLREAFCKDWVTGLLSEGYIRDQLSFLELDFSPISGMIALKVAGQYTRGQLLKDWDRELLVFSIENICKDLLEKWQPYIIFHDSADQLIAITPILNPSDWYELSASLQQVIEQNLEQVVIVAQQPLMDLLSSVSAVYHELTLELNRKVSYTPAVLLSQKHIEANYYKEDFSLQNLAEMIKISPTYLSRLLKNEIGVSFVEYLTQVRIEKAIQMMGDPTIKLYEVAERVGYSNQHYFSNTFKKVVGLSPAEYRKKGNWR</sequence>
<evidence type="ECO:0000256" key="2">
    <source>
        <dbReference type="ARBA" id="ARBA00022490"/>
    </source>
</evidence>
<evidence type="ECO:0000256" key="7">
    <source>
        <dbReference type="ARBA" id="ARBA00023163"/>
    </source>
</evidence>
<dbReference type="SMART" id="SM00448">
    <property type="entry name" value="REC"/>
    <property type="match status" value="1"/>
</dbReference>
<gene>
    <name evidence="11" type="ORF">SAMN04490355_100956</name>
</gene>
<keyword evidence="2" id="KW-0963">Cytoplasm</keyword>
<keyword evidence="4" id="KW-0902">Two-component regulatory system</keyword>
<dbReference type="GO" id="GO:0003700">
    <property type="term" value="F:DNA-binding transcription factor activity"/>
    <property type="evidence" value="ECO:0007669"/>
    <property type="project" value="InterPro"/>
</dbReference>
<dbReference type="STRING" id="1123291.SAMN04490355_100956"/>
<dbReference type="SUPFAM" id="SSF46689">
    <property type="entry name" value="Homeodomain-like"/>
    <property type="match status" value="1"/>
</dbReference>
<evidence type="ECO:0000256" key="5">
    <source>
        <dbReference type="ARBA" id="ARBA00023015"/>
    </source>
</evidence>
<dbReference type="PANTHER" id="PTHR42713:SF3">
    <property type="entry name" value="TRANSCRIPTIONAL REGULATORY PROTEIN HPTR"/>
    <property type="match status" value="1"/>
</dbReference>
<dbReference type="GO" id="GO:0043565">
    <property type="term" value="F:sequence-specific DNA binding"/>
    <property type="evidence" value="ECO:0007669"/>
    <property type="project" value="InterPro"/>
</dbReference>
<keyword evidence="5" id="KW-0805">Transcription regulation</keyword>
<dbReference type="PRINTS" id="PR00032">
    <property type="entry name" value="HTHARAC"/>
</dbReference>
<evidence type="ECO:0000313" key="11">
    <source>
        <dbReference type="EMBL" id="SFL56892.1"/>
    </source>
</evidence>
<dbReference type="Pfam" id="PF00072">
    <property type="entry name" value="Response_reg"/>
    <property type="match status" value="1"/>
</dbReference>
<comment type="subcellular location">
    <subcellularLocation>
        <location evidence="1">Cytoplasm</location>
    </subcellularLocation>
</comment>